<feature type="domain" description="BAH" evidence="5">
    <location>
        <begin position="1"/>
        <end position="103"/>
    </location>
</feature>
<comment type="subcellular location">
    <subcellularLocation>
        <location evidence="1">Nucleus</location>
    </subcellularLocation>
</comment>
<accession>T1JNW0</accession>
<dbReference type="GO" id="GO:0005634">
    <property type="term" value="C:nucleus"/>
    <property type="evidence" value="ECO:0007669"/>
    <property type="project" value="UniProtKB-SubCell"/>
</dbReference>
<dbReference type="EnsemblMetazoa" id="SMAR015539-RA">
    <property type="protein sequence ID" value="SMAR015539-PA"/>
    <property type="gene ID" value="SMAR015539"/>
</dbReference>
<protein>
    <recommendedName>
        <fullName evidence="9">BAH domain-containing protein</fullName>
    </recommendedName>
</protein>
<keyword evidence="4" id="KW-0539">Nucleus</keyword>
<evidence type="ECO:0000313" key="7">
    <source>
        <dbReference type="EnsemblMetazoa" id="SMAR015539-PA"/>
    </source>
</evidence>
<evidence type="ECO:0000256" key="2">
    <source>
        <dbReference type="ARBA" id="ARBA00023015"/>
    </source>
</evidence>
<evidence type="ECO:0000256" key="4">
    <source>
        <dbReference type="ARBA" id="ARBA00023242"/>
    </source>
</evidence>
<dbReference type="Proteomes" id="UP000014500">
    <property type="component" value="Unassembled WGS sequence"/>
</dbReference>
<evidence type="ECO:0000259" key="5">
    <source>
        <dbReference type="PROSITE" id="PS51038"/>
    </source>
</evidence>
<dbReference type="InterPro" id="IPR000949">
    <property type="entry name" value="ELM2_dom"/>
</dbReference>
<dbReference type="PANTHER" id="PTHR13859">
    <property type="entry name" value="ATROPHIN-RELATED"/>
    <property type="match status" value="1"/>
</dbReference>
<evidence type="ECO:0000256" key="1">
    <source>
        <dbReference type="ARBA" id="ARBA00004123"/>
    </source>
</evidence>
<dbReference type="AlphaFoldDB" id="T1JNW0"/>
<name>T1JNW0_STRMM</name>
<dbReference type="Pfam" id="PF01426">
    <property type="entry name" value="BAH"/>
    <property type="match status" value="1"/>
</dbReference>
<keyword evidence="2" id="KW-0805">Transcription regulation</keyword>
<feature type="domain" description="ELM2" evidence="6">
    <location>
        <begin position="104"/>
        <end position="209"/>
    </location>
</feature>
<dbReference type="FunFam" id="4.10.1240.50:FF:000004">
    <property type="entry name" value="arginine-glutamic acid dipeptide repeats protein-like"/>
    <property type="match status" value="1"/>
</dbReference>
<dbReference type="SMART" id="SM01189">
    <property type="entry name" value="ELM2"/>
    <property type="match status" value="1"/>
</dbReference>
<dbReference type="GO" id="GO:0003682">
    <property type="term" value="F:chromatin binding"/>
    <property type="evidence" value="ECO:0007669"/>
    <property type="project" value="InterPro"/>
</dbReference>
<evidence type="ECO:0008006" key="9">
    <source>
        <dbReference type="Google" id="ProtNLM"/>
    </source>
</evidence>
<dbReference type="FunFam" id="2.30.30.490:FF:000045">
    <property type="entry name" value="Predicted protein"/>
    <property type="match status" value="1"/>
</dbReference>
<reference evidence="7" key="2">
    <citation type="submission" date="2015-02" db="UniProtKB">
        <authorList>
            <consortium name="EnsemblMetazoa"/>
        </authorList>
    </citation>
    <scope>IDENTIFICATION</scope>
</reference>
<dbReference type="OMA" id="WSEDEMI"/>
<keyword evidence="3" id="KW-0804">Transcription</keyword>
<dbReference type="EMBL" id="JH432105">
    <property type="status" value="NOT_ANNOTATED_CDS"/>
    <property type="molecule type" value="Genomic_DNA"/>
</dbReference>
<evidence type="ECO:0000259" key="6">
    <source>
        <dbReference type="PROSITE" id="PS51156"/>
    </source>
</evidence>
<organism evidence="7 8">
    <name type="scientific">Strigamia maritima</name>
    <name type="common">European centipede</name>
    <name type="synonym">Geophilus maritimus</name>
    <dbReference type="NCBI Taxonomy" id="126957"/>
    <lineage>
        <taxon>Eukaryota</taxon>
        <taxon>Metazoa</taxon>
        <taxon>Ecdysozoa</taxon>
        <taxon>Arthropoda</taxon>
        <taxon>Myriapoda</taxon>
        <taxon>Chilopoda</taxon>
        <taxon>Pleurostigmophora</taxon>
        <taxon>Geophilomorpha</taxon>
        <taxon>Linotaeniidae</taxon>
        <taxon>Strigamia</taxon>
    </lineage>
</organism>
<sequence>MVSVKWYYRPSEVPDSVYQLLVQDRNTENESGKNLIVKDPVVKARELFISDATDTYPVSTLRGQCDVHHYQDIFAVKDFLPKPDSFFYILGYNPETRRLASTQGEIRVGPSHQARLPEYKPNVHPDGMPEKCQQWEEVRWLPGMPDCDLLMYLRAARSMAAFAGMCDGGSADDGCLAASRDDTTINAMDILHASNYDTGKALQALVRNPVPKGVDKKWTEDEQD</sequence>
<dbReference type="Gene3D" id="2.30.30.490">
    <property type="match status" value="1"/>
</dbReference>
<dbReference type="eggNOG" id="KOG2133">
    <property type="taxonomic scope" value="Eukaryota"/>
</dbReference>
<dbReference type="PROSITE" id="PS51156">
    <property type="entry name" value="ELM2"/>
    <property type="match status" value="1"/>
</dbReference>
<dbReference type="Gene3D" id="4.10.1240.50">
    <property type="match status" value="1"/>
</dbReference>
<dbReference type="InterPro" id="IPR043151">
    <property type="entry name" value="BAH_sf"/>
</dbReference>
<reference evidence="8" key="1">
    <citation type="submission" date="2011-05" db="EMBL/GenBank/DDBJ databases">
        <authorList>
            <person name="Richards S.R."/>
            <person name="Qu J."/>
            <person name="Jiang H."/>
            <person name="Jhangiani S.N."/>
            <person name="Agravi P."/>
            <person name="Goodspeed R."/>
            <person name="Gross S."/>
            <person name="Mandapat C."/>
            <person name="Jackson L."/>
            <person name="Mathew T."/>
            <person name="Pu L."/>
            <person name="Thornton R."/>
            <person name="Saada N."/>
            <person name="Wilczek-Boney K.B."/>
            <person name="Lee S."/>
            <person name="Kovar C."/>
            <person name="Wu Y."/>
            <person name="Scherer S.E."/>
            <person name="Worley K.C."/>
            <person name="Muzny D.M."/>
            <person name="Gibbs R."/>
        </authorList>
    </citation>
    <scope>NUCLEOTIDE SEQUENCE</scope>
    <source>
        <strain evidence="8">Brora</strain>
    </source>
</reference>
<dbReference type="PANTHER" id="PTHR13859:SF11">
    <property type="entry name" value="GRUNGE, ISOFORM J"/>
    <property type="match status" value="1"/>
</dbReference>
<dbReference type="Pfam" id="PF01448">
    <property type="entry name" value="ELM2"/>
    <property type="match status" value="1"/>
</dbReference>
<dbReference type="STRING" id="126957.T1JNW0"/>
<dbReference type="PhylomeDB" id="T1JNW0"/>
<evidence type="ECO:0000256" key="3">
    <source>
        <dbReference type="ARBA" id="ARBA00023163"/>
    </source>
</evidence>
<dbReference type="HOGENOM" id="CLU_104021_0_0_1"/>
<dbReference type="GO" id="GO:0003714">
    <property type="term" value="F:transcription corepressor activity"/>
    <property type="evidence" value="ECO:0007669"/>
    <property type="project" value="TreeGrafter"/>
</dbReference>
<keyword evidence="8" id="KW-1185">Reference proteome</keyword>
<evidence type="ECO:0000313" key="8">
    <source>
        <dbReference type="Proteomes" id="UP000014500"/>
    </source>
</evidence>
<proteinExistence type="predicted"/>
<dbReference type="PROSITE" id="PS51038">
    <property type="entry name" value="BAH"/>
    <property type="match status" value="1"/>
</dbReference>
<dbReference type="InterPro" id="IPR001025">
    <property type="entry name" value="BAH_dom"/>
</dbReference>